<dbReference type="KEGG" id="fax:FUAX_07560"/>
<dbReference type="RefSeq" id="WP_338393592.1">
    <property type="nucleotide sequence ID" value="NZ_AP025314.1"/>
</dbReference>
<sequence length="249" mass="28187">MKNITVNIILVLALFSCAQKEKKVVEAKSVIKIEEKIPQIKTFAKSTRKQTITIDTTLFEDLKVILKQELSPEGVSSFLCHSFLKVYKSGQLVDSLTFKNIEAVGKGLGMTSPIEIDNHLVLTKHGSYDGRTIIINKEGRVFNFAGGENFYNKIDKTIISFYDSDLNGLSVFDLKSDSLIISITNHEDSPVSVYRDAKNRIFINCVNKESENNSIWEVELDMERIMQVDFDAKSLEEMDKLTIIKHKAL</sequence>
<accession>A0AAU9C8L8</accession>
<evidence type="ECO:0008006" key="3">
    <source>
        <dbReference type="Google" id="ProtNLM"/>
    </source>
</evidence>
<organism evidence="1 2">
    <name type="scientific">Fulvitalea axinellae</name>
    <dbReference type="NCBI Taxonomy" id="1182444"/>
    <lineage>
        <taxon>Bacteria</taxon>
        <taxon>Pseudomonadati</taxon>
        <taxon>Bacteroidota</taxon>
        <taxon>Cytophagia</taxon>
        <taxon>Cytophagales</taxon>
        <taxon>Persicobacteraceae</taxon>
        <taxon>Fulvitalea</taxon>
    </lineage>
</organism>
<gene>
    <name evidence="1" type="ORF">FUAX_07560</name>
</gene>
<keyword evidence="2" id="KW-1185">Reference proteome</keyword>
<dbReference type="AlphaFoldDB" id="A0AAU9C8L8"/>
<evidence type="ECO:0000313" key="1">
    <source>
        <dbReference type="EMBL" id="BDD08324.1"/>
    </source>
</evidence>
<evidence type="ECO:0000313" key="2">
    <source>
        <dbReference type="Proteomes" id="UP001348817"/>
    </source>
</evidence>
<protein>
    <recommendedName>
        <fullName evidence="3">DUF4292 domain-containing protein</fullName>
    </recommendedName>
</protein>
<dbReference type="Proteomes" id="UP001348817">
    <property type="component" value="Chromosome"/>
</dbReference>
<proteinExistence type="predicted"/>
<reference evidence="1 2" key="1">
    <citation type="submission" date="2021-12" db="EMBL/GenBank/DDBJ databases">
        <title>Genome sequencing of bacteria with rrn-lacking chromosome and rrn-plasmid.</title>
        <authorList>
            <person name="Anda M."/>
            <person name="Iwasaki W."/>
        </authorList>
    </citation>
    <scope>NUCLEOTIDE SEQUENCE [LARGE SCALE GENOMIC DNA]</scope>
    <source>
        <strain evidence="1 2">DSM 100852</strain>
    </source>
</reference>
<name>A0AAU9C8L8_9BACT</name>
<dbReference type="EMBL" id="AP025314">
    <property type="protein sequence ID" value="BDD08324.1"/>
    <property type="molecule type" value="Genomic_DNA"/>
</dbReference>
<dbReference type="PROSITE" id="PS51257">
    <property type="entry name" value="PROKAR_LIPOPROTEIN"/>
    <property type="match status" value="1"/>
</dbReference>